<dbReference type="PROSITE" id="PS01360">
    <property type="entry name" value="ZF_MYND_1"/>
    <property type="match status" value="1"/>
</dbReference>
<evidence type="ECO:0000313" key="11">
    <source>
        <dbReference type="Proteomes" id="UP000054097"/>
    </source>
</evidence>
<keyword evidence="1" id="KW-0479">Metal-binding</keyword>
<name>A0A0C2WDE1_SERVB</name>
<dbReference type="PANTHER" id="PTHR24173:SF74">
    <property type="entry name" value="ANKYRIN REPEAT DOMAIN-CONTAINING PROTEIN 16"/>
    <property type="match status" value="1"/>
</dbReference>
<feature type="repeat" description="ANK" evidence="6">
    <location>
        <begin position="125"/>
        <end position="158"/>
    </location>
</feature>
<organism evidence="10 11">
    <name type="scientific">Serendipita vermifera MAFF 305830</name>
    <dbReference type="NCBI Taxonomy" id="933852"/>
    <lineage>
        <taxon>Eukaryota</taxon>
        <taxon>Fungi</taxon>
        <taxon>Dikarya</taxon>
        <taxon>Basidiomycota</taxon>
        <taxon>Agaricomycotina</taxon>
        <taxon>Agaricomycetes</taxon>
        <taxon>Sebacinales</taxon>
        <taxon>Serendipitaceae</taxon>
        <taxon>Serendipita</taxon>
    </lineage>
</organism>
<evidence type="ECO:0000256" key="8">
    <source>
        <dbReference type="SAM" id="MobiDB-lite"/>
    </source>
</evidence>
<dbReference type="SUPFAM" id="SSF48403">
    <property type="entry name" value="Ankyrin repeat"/>
    <property type="match status" value="1"/>
</dbReference>
<dbReference type="Pfam" id="PF01753">
    <property type="entry name" value="zf-MYND"/>
    <property type="match status" value="1"/>
</dbReference>
<evidence type="ECO:0000256" key="2">
    <source>
        <dbReference type="ARBA" id="ARBA00022737"/>
    </source>
</evidence>
<feature type="domain" description="MYND-type" evidence="9">
    <location>
        <begin position="231"/>
        <end position="269"/>
    </location>
</feature>
<dbReference type="InterPro" id="IPR036770">
    <property type="entry name" value="Ankyrin_rpt-contain_sf"/>
</dbReference>
<dbReference type="STRING" id="933852.A0A0C2WDE1"/>
<dbReference type="Pfam" id="PF00023">
    <property type="entry name" value="Ank"/>
    <property type="match status" value="1"/>
</dbReference>
<dbReference type="GO" id="GO:0008270">
    <property type="term" value="F:zinc ion binding"/>
    <property type="evidence" value="ECO:0007669"/>
    <property type="project" value="UniProtKB-KW"/>
</dbReference>
<evidence type="ECO:0000313" key="10">
    <source>
        <dbReference type="EMBL" id="KIM24498.1"/>
    </source>
</evidence>
<protein>
    <recommendedName>
        <fullName evidence="9">MYND-type domain-containing protein</fullName>
    </recommendedName>
</protein>
<dbReference type="Proteomes" id="UP000054097">
    <property type="component" value="Unassembled WGS sequence"/>
</dbReference>
<dbReference type="SMART" id="SM00248">
    <property type="entry name" value="ANK"/>
    <property type="match status" value="2"/>
</dbReference>
<keyword evidence="11" id="KW-1185">Reference proteome</keyword>
<evidence type="ECO:0000259" key="9">
    <source>
        <dbReference type="PROSITE" id="PS50865"/>
    </source>
</evidence>
<gene>
    <name evidence="10" type="ORF">M408DRAFT_26968</name>
</gene>
<dbReference type="Gene3D" id="1.25.40.20">
    <property type="entry name" value="Ankyrin repeat-containing domain"/>
    <property type="match status" value="1"/>
</dbReference>
<dbReference type="SUPFAM" id="SSF144232">
    <property type="entry name" value="HIT/MYND zinc finger-like"/>
    <property type="match status" value="1"/>
</dbReference>
<evidence type="ECO:0000256" key="1">
    <source>
        <dbReference type="ARBA" id="ARBA00022723"/>
    </source>
</evidence>
<feature type="repeat" description="ANK" evidence="6">
    <location>
        <begin position="159"/>
        <end position="191"/>
    </location>
</feature>
<accession>A0A0C2WDE1</accession>
<dbReference type="AlphaFoldDB" id="A0A0C2WDE1"/>
<keyword evidence="3 7" id="KW-0863">Zinc-finger</keyword>
<dbReference type="InterPro" id="IPR002893">
    <property type="entry name" value="Znf_MYND"/>
</dbReference>
<dbReference type="EMBL" id="KN824323">
    <property type="protein sequence ID" value="KIM24498.1"/>
    <property type="molecule type" value="Genomic_DNA"/>
</dbReference>
<evidence type="ECO:0000256" key="3">
    <source>
        <dbReference type="ARBA" id="ARBA00022771"/>
    </source>
</evidence>
<dbReference type="Gene3D" id="6.10.140.2220">
    <property type="match status" value="1"/>
</dbReference>
<dbReference type="InterPro" id="IPR002110">
    <property type="entry name" value="Ankyrin_rpt"/>
</dbReference>
<evidence type="ECO:0000256" key="6">
    <source>
        <dbReference type="PROSITE-ProRule" id="PRU00023"/>
    </source>
</evidence>
<evidence type="ECO:0000256" key="5">
    <source>
        <dbReference type="ARBA" id="ARBA00023043"/>
    </source>
</evidence>
<dbReference type="PROSITE" id="PS50088">
    <property type="entry name" value="ANK_REPEAT"/>
    <property type="match status" value="2"/>
</dbReference>
<dbReference type="PANTHER" id="PTHR24173">
    <property type="entry name" value="ANKYRIN REPEAT CONTAINING"/>
    <property type="match status" value="1"/>
</dbReference>
<keyword evidence="2" id="KW-0677">Repeat</keyword>
<keyword evidence="4" id="KW-0862">Zinc</keyword>
<proteinExistence type="predicted"/>
<reference evidence="11" key="2">
    <citation type="submission" date="2015-01" db="EMBL/GenBank/DDBJ databases">
        <title>Evolutionary Origins and Diversification of the Mycorrhizal Mutualists.</title>
        <authorList>
            <consortium name="DOE Joint Genome Institute"/>
            <consortium name="Mycorrhizal Genomics Consortium"/>
            <person name="Kohler A."/>
            <person name="Kuo A."/>
            <person name="Nagy L.G."/>
            <person name="Floudas D."/>
            <person name="Copeland A."/>
            <person name="Barry K.W."/>
            <person name="Cichocki N."/>
            <person name="Veneault-Fourrey C."/>
            <person name="LaButti K."/>
            <person name="Lindquist E.A."/>
            <person name="Lipzen A."/>
            <person name="Lundell T."/>
            <person name="Morin E."/>
            <person name="Murat C."/>
            <person name="Riley R."/>
            <person name="Ohm R."/>
            <person name="Sun H."/>
            <person name="Tunlid A."/>
            <person name="Henrissat B."/>
            <person name="Grigoriev I.V."/>
            <person name="Hibbett D.S."/>
            <person name="Martin F."/>
        </authorList>
    </citation>
    <scope>NUCLEOTIDE SEQUENCE [LARGE SCALE GENOMIC DNA]</scope>
    <source>
        <strain evidence="11">MAFF 305830</strain>
    </source>
</reference>
<reference evidence="10 11" key="1">
    <citation type="submission" date="2014-04" db="EMBL/GenBank/DDBJ databases">
        <authorList>
            <consortium name="DOE Joint Genome Institute"/>
            <person name="Kuo A."/>
            <person name="Zuccaro A."/>
            <person name="Kohler A."/>
            <person name="Nagy L.G."/>
            <person name="Floudas D."/>
            <person name="Copeland A."/>
            <person name="Barry K.W."/>
            <person name="Cichocki N."/>
            <person name="Veneault-Fourrey C."/>
            <person name="LaButti K."/>
            <person name="Lindquist E.A."/>
            <person name="Lipzen A."/>
            <person name="Lundell T."/>
            <person name="Morin E."/>
            <person name="Murat C."/>
            <person name="Sun H."/>
            <person name="Tunlid A."/>
            <person name="Henrissat B."/>
            <person name="Grigoriev I.V."/>
            <person name="Hibbett D.S."/>
            <person name="Martin F."/>
            <person name="Nordberg H.P."/>
            <person name="Cantor M.N."/>
            <person name="Hua S.X."/>
        </authorList>
    </citation>
    <scope>NUCLEOTIDE SEQUENCE [LARGE SCALE GENOMIC DNA]</scope>
    <source>
        <strain evidence="10 11">MAFF 305830</strain>
    </source>
</reference>
<sequence length="414" mass="45690">MALQGPFVLPEELSRILATPGTLSGERARRARKLYYDANLNLNPQWDLSNFGAWVFIGHFEEVKKEYELNHPDLNGTETCFQTGYISLAVLGSQRMDSESPTSQHAKVIVFLILKGAPIDLPDIIGSTALHHAAFHNKVPKVLQVLFNGKPDPNARDRCGATPVHTAMMRAQAEALERCLVNGGDPDLRDGGGISPAALLSCVPPAISAILTRYMNKKSGITEILADKGKCVVCGKSGTVMKCEKCRVARYCSVECQRTHWRNGHNRGCISFEDPDATIVFKISRMPYTSLLPVATLRNRVLGEPPAEGSKTMKEKRRKATIDPTSASTRVVLGKTVIVKVQLPTRGTGSMMVYNKSQEFKCQLEANGQREEYSRLEEIIQEKGMVGLKGYFMAEIGEDTIRIKASEVLANQPW</sequence>
<keyword evidence="5 6" id="KW-0040">ANK repeat</keyword>
<dbReference type="PROSITE" id="PS50865">
    <property type="entry name" value="ZF_MYND_2"/>
    <property type="match status" value="1"/>
</dbReference>
<dbReference type="HOGENOM" id="CLU_053726_0_0_1"/>
<evidence type="ECO:0000256" key="7">
    <source>
        <dbReference type="PROSITE-ProRule" id="PRU00134"/>
    </source>
</evidence>
<feature type="region of interest" description="Disordered" evidence="8">
    <location>
        <begin position="303"/>
        <end position="324"/>
    </location>
</feature>
<dbReference type="OrthoDB" id="194358at2759"/>
<evidence type="ECO:0000256" key="4">
    <source>
        <dbReference type="ARBA" id="ARBA00022833"/>
    </source>
</evidence>